<dbReference type="GO" id="GO:0006465">
    <property type="term" value="P:signal peptide processing"/>
    <property type="evidence" value="ECO:0007669"/>
    <property type="project" value="InterPro"/>
</dbReference>
<feature type="active site" evidence="7">
    <location>
        <position position="48"/>
    </location>
</feature>
<dbReference type="OrthoDB" id="308440at2759"/>
<evidence type="ECO:0000256" key="4">
    <source>
        <dbReference type="ARBA" id="ARBA00023128"/>
    </source>
</evidence>
<comment type="caution">
    <text evidence="9">The sequence shown here is derived from an EMBL/GenBank/DDBJ whole genome shotgun (WGS) entry which is preliminary data.</text>
</comment>
<dbReference type="InterPro" id="IPR000223">
    <property type="entry name" value="Pept_S26A_signal_pept_1"/>
</dbReference>
<keyword evidence="2" id="KW-0999">Mitochondrion inner membrane</keyword>
<evidence type="ECO:0000256" key="3">
    <source>
        <dbReference type="ARBA" id="ARBA00022801"/>
    </source>
</evidence>
<comment type="similarity">
    <text evidence="6">Belongs to the peptidase S26 family. IMP1 subfamily.</text>
</comment>
<evidence type="ECO:0000313" key="10">
    <source>
        <dbReference type="Proteomes" id="UP000244722"/>
    </source>
</evidence>
<gene>
    <name evidence="9" type="ORF">B9Z19DRAFT_994266</name>
</gene>
<sequence length="174" mass="19286">MATLFRRLTSTPFLRAQLQTLTRVGQTFFFIHLFWEHFYCVGAATGASMLPTINIAGDWIVISKLYSRGRGVGVGDMVSYVRPVDGPGVHVSKRIIGMPGDWVVVDPEKGDEVIKVSVGRVPPGHCWTTGDNLPFSNDSRHYGPVPLALVRGKVIARFKPMPKFFENGLKDVEN</sequence>
<keyword evidence="5" id="KW-0472">Membrane</keyword>
<dbReference type="Gene3D" id="2.10.109.10">
    <property type="entry name" value="Umud Fragment, subunit A"/>
    <property type="match status" value="1"/>
</dbReference>
<dbReference type="CDD" id="cd06530">
    <property type="entry name" value="S26_SPase_I"/>
    <property type="match status" value="1"/>
</dbReference>
<dbReference type="SUPFAM" id="SSF51306">
    <property type="entry name" value="LexA/Signal peptidase"/>
    <property type="match status" value="1"/>
</dbReference>
<evidence type="ECO:0000256" key="2">
    <source>
        <dbReference type="ARBA" id="ARBA00022792"/>
    </source>
</evidence>
<dbReference type="PANTHER" id="PTHR12383">
    <property type="entry name" value="PROTEASE FAMILY S26 MITOCHONDRIAL INNER MEMBRANE PROTEASE-RELATED"/>
    <property type="match status" value="1"/>
</dbReference>
<keyword evidence="3" id="KW-0378">Hydrolase</keyword>
<dbReference type="GO" id="GO:0042720">
    <property type="term" value="C:mitochondrial inner membrane peptidase complex"/>
    <property type="evidence" value="ECO:0007669"/>
    <property type="project" value="TreeGrafter"/>
</dbReference>
<protein>
    <submittedName>
        <fullName evidence="9">Peptidase S24/S26A/S26B/S26C</fullName>
    </submittedName>
</protein>
<dbReference type="InterPro" id="IPR052064">
    <property type="entry name" value="Mito_IMP1_subunit"/>
</dbReference>
<evidence type="ECO:0000313" key="9">
    <source>
        <dbReference type="EMBL" id="PUU75529.1"/>
    </source>
</evidence>
<dbReference type="GO" id="GO:0006627">
    <property type="term" value="P:protein processing involved in protein targeting to mitochondrion"/>
    <property type="evidence" value="ECO:0007669"/>
    <property type="project" value="TreeGrafter"/>
</dbReference>
<proteinExistence type="inferred from homology"/>
<dbReference type="EMBL" id="NESQ01000227">
    <property type="protein sequence ID" value="PUU75529.1"/>
    <property type="molecule type" value="Genomic_DNA"/>
</dbReference>
<feature type="domain" description="Peptidase S26" evidence="8">
    <location>
        <begin position="119"/>
        <end position="158"/>
    </location>
</feature>
<dbReference type="PRINTS" id="PR00727">
    <property type="entry name" value="LEADERPTASE"/>
</dbReference>
<evidence type="ECO:0000256" key="1">
    <source>
        <dbReference type="ARBA" id="ARBA00004273"/>
    </source>
</evidence>
<dbReference type="PANTHER" id="PTHR12383:SF16">
    <property type="entry name" value="MITOCHONDRIAL INNER MEMBRANE PROTEASE SUBUNIT 1"/>
    <property type="match status" value="1"/>
</dbReference>
<name>A0A2T6ZJ57_TUBBO</name>
<dbReference type="GO" id="GO:0004252">
    <property type="term" value="F:serine-type endopeptidase activity"/>
    <property type="evidence" value="ECO:0007669"/>
    <property type="project" value="InterPro"/>
</dbReference>
<accession>A0A2T6ZJ57</accession>
<keyword evidence="10" id="KW-1185">Reference proteome</keyword>
<keyword evidence="4" id="KW-0496">Mitochondrion</keyword>
<dbReference type="InterPro" id="IPR019533">
    <property type="entry name" value="Peptidase_S26"/>
</dbReference>
<feature type="domain" description="Peptidase S26" evidence="8">
    <location>
        <begin position="37"/>
        <end position="106"/>
    </location>
</feature>
<feature type="active site" evidence="7">
    <location>
        <position position="93"/>
    </location>
</feature>
<evidence type="ECO:0000256" key="7">
    <source>
        <dbReference type="PIRSR" id="PIRSR600223-1"/>
    </source>
</evidence>
<reference evidence="9 10" key="1">
    <citation type="submission" date="2017-04" db="EMBL/GenBank/DDBJ databases">
        <title>Draft genome sequence of Tuber borchii Vittad., a whitish edible truffle.</title>
        <authorList>
            <consortium name="DOE Joint Genome Institute"/>
            <person name="Murat C."/>
            <person name="Kuo A."/>
            <person name="Barry K.W."/>
            <person name="Clum A."/>
            <person name="Dockter R.B."/>
            <person name="Fauchery L."/>
            <person name="Iotti M."/>
            <person name="Kohler A."/>
            <person name="Labutti K."/>
            <person name="Lindquist E.A."/>
            <person name="Lipzen A."/>
            <person name="Ohm R.A."/>
            <person name="Wang M."/>
            <person name="Grigoriev I.V."/>
            <person name="Zambonelli A."/>
            <person name="Martin F.M."/>
        </authorList>
    </citation>
    <scope>NUCLEOTIDE SEQUENCE [LARGE SCALE GENOMIC DNA]</scope>
    <source>
        <strain evidence="9 10">Tbo3840</strain>
    </source>
</reference>
<evidence type="ECO:0000256" key="6">
    <source>
        <dbReference type="ARBA" id="ARBA00038445"/>
    </source>
</evidence>
<dbReference type="Proteomes" id="UP000244722">
    <property type="component" value="Unassembled WGS sequence"/>
</dbReference>
<dbReference type="STRING" id="42251.A0A2T6ZJ57"/>
<dbReference type="Pfam" id="PF10502">
    <property type="entry name" value="Peptidase_S26"/>
    <property type="match status" value="2"/>
</dbReference>
<comment type="subcellular location">
    <subcellularLocation>
        <location evidence="1">Mitochondrion inner membrane</location>
    </subcellularLocation>
</comment>
<evidence type="ECO:0000259" key="8">
    <source>
        <dbReference type="Pfam" id="PF10502"/>
    </source>
</evidence>
<dbReference type="PROSITE" id="PS00760">
    <property type="entry name" value="SPASE_I_2"/>
    <property type="match status" value="1"/>
</dbReference>
<organism evidence="9 10">
    <name type="scientific">Tuber borchii</name>
    <name type="common">White truffle</name>
    <dbReference type="NCBI Taxonomy" id="42251"/>
    <lineage>
        <taxon>Eukaryota</taxon>
        <taxon>Fungi</taxon>
        <taxon>Dikarya</taxon>
        <taxon>Ascomycota</taxon>
        <taxon>Pezizomycotina</taxon>
        <taxon>Pezizomycetes</taxon>
        <taxon>Pezizales</taxon>
        <taxon>Tuberaceae</taxon>
        <taxon>Tuber</taxon>
    </lineage>
</organism>
<evidence type="ECO:0000256" key="5">
    <source>
        <dbReference type="ARBA" id="ARBA00023136"/>
    </source>
</evidence>
<dbReference type="InterPro" id="IPR019757">
    <property type="entry name" value="Pept_S26A_signal_pept_1_Lys-AS"/>
</dbReference>
<dbReference type="AlphaFoldDB" id="A0A2T6ZJ57"/>
<dbReference type="InterPro" id="IPR036286">
    <property type="entry name" value="LexA/Signal_pep-like_sf"/>
</dbReference>